<organism evidence="11 12">
    <name type="scientific">Veillonella rogosae JCM 15642</name>
    <dbReference type="NCBI Taxonomy" id="1298595"/>
    <lineage>
        <taxon>Bacteria</taxon>
        <taxon>Bacillati</taxon>
        <taxon>Bacillota</taxon>
        <taxon>Negativicutes</taxon>
        <taxon>Veillonellales</taxon>
        <taxon>Veillonellaceae</taxon>
        <taxon>Veillonella</taxon>
    </lineage>
</organism>
<keyword evidence="7 9" id="KW-1133">Transmembrane helix</keyword>
<gene>
    <name evidence="11" type="ORF">VRHSUH09_07635</name>
</gene>
<keyword evidence="4" id="KW-1003">Cell membrane</keyword>
<evidence type="ECO:0000256" key="9">
    <source>
        <dbReference type="SAM" id="Phobius"/>
    </source>
</evidence>
<dbReference type="Proteomes" id="UP000238774">
    <property type="component" value="Unassembled WGS sequence"/>
</dbReference>
<dbReference type="RefSeq" id="WP_105081825.1">
    <property type="nucleotide sequence ID" value="NZ_PPCX01000010.1"/>
</dbReference>
<comment type="similarity">
    <text evidence="3">Belongs to the bacterial sugar transferase family.</text>
</comment>
<feature type="transmembrane region" description="Helical" evidence="9">
    <location>
        <begin position="112"/>
        <end position="132"/>
    </location>
</feature>
<dbReference type="Gene3D" id="3.40.50.720">
    <property type="entry name" value="NAD(P)-binding Rossmann-like Domain"/>
    <property type="match status" value="1"/>
</dbReference>
<dbReference type="Pfam" id="PF02397">
    <property type="entry name" value="Bac_transf"/>
    <property type="match status" value="1"/>
</dbReference>
<keyword evidence="6 9" id="KW-0812">Transmembrane</keyword>
<dbReference type="PANTHER" id="PTHR30576">
    <property type="entry name" value="COLANIC BIOSYNTHESIS UDP-GLUCOSE LIPID CARRIER TRANSFERASE"/>
    <property type="match status" value="1"/>
</dbReference>
<evidence type="ECO:0000256" key="4">
    <source>
        <dbReference type="ARBA" id="ARBA00022475"/>
    </source>
</evidence>
<feature type="transmembrane region" description="Helical" evidence="9">
    <location>
        <begin position="84"/>
        <end position="106"/>
    </location>
</feature>
<evidence type="ECO:0000256" key="6">
    <source>
        <dbReference type="ARBA" id="ARBA00022692"/>
    </source>
</evidence>
<evidence type="ECO:0000256" key="8">
    <source>
        <dbReference type="ARBA" id="ARBA00023136"/>
    </source>
</evidence>
<evidence type="ECO:0000256" key="5">
    <source>
        <dbReference type="ARBA" id="ARBA00022679"/>
    </source>
</evidence>
<evidence type="ECO:0000256" key="7">
    <source>
        <dbReference type="ARBA" id="ARBA00022989"/>
    </source>
</evidence>
<dbReference type="InterPro" id="IPR003362">
    <property type="entry name" value="Bact_transf"/>
</dbReference>
<evidence type="ECO:0000259" key="10">
    <source>
        <dbReference type="Pfam" id="PF02397"/>
    </source>
</evidence>
<feature type="transmembrane region" description="Helical" evidence="9">
    <location>
        <begin position="280"/>
        <end position="306"/>
    </location>
</feature>
<feature type="transmembrane region" description="Helical" evidence="9">
    <location>
        <begin position="12"/>
        <end position="32"/>
    </location>
</feature>
<comment type="subcellular location">
    <subcellularLocation>
        <location evidence="2">Cell membrane</location>
    </subcellularLocation>
    <subcellularLocation>
        <location evidence="1">Membrane</location>
        <topology evidence="1">Multi-pass membrane protein</topology>
    </subcellularLocation>
</comment>
<evidence type="ECO:0000313" key="11">
    <source>
        <dbReference type="EMBL" id="PQL12274.1"/>
    </source>
</evidence>
<sequence length="475" mass="54088">MKNTYVNSNVIVKTLMVIVDYISVICGIVSAYNLRLLLPFSESDMVLHIDYWYAYIITPLLFITVLFLNHGYKIDTAYWEKVKIIFRSITIGIVLSIVLMYAGHIINNVSRLFVILSYGFILLYIILFRYILARTLIKLNILAIPVLLVGAGKTAELVDVHFSNMPLAMYKIVGFVDDHPKSSVLANKYECLGKFNDAEAVIKKYNIPNVLVCAPGLESHKLVTLINKLQILVEKVTFVPELFGIPAANIQARGLMNEQTLILEVKNNLAQRRNRLFKRIFDITATVIGGILILPVIAIVAILIYLDSPGPIVFGHKRVGQGGKEFPCYKFRSMVPNAQEALEIYLKENPEAREEWERDFKLKDDPRVTKIGKFLRKTSLDELPQLWNVLIGDMSLVGPRPIVRAEVEKYGEYINDFYLVPPGITGVWQVSGRSDTTYEERVLMDSWYVHNWSVWIDIVYLVKTVFAVIKSKGAY</sequence>
<comment type="caution">
    <text evidence="11">The sequence shown here is derived from an EMBL/GenBank/DDBJ whole genome shotgun (WGS) entry which is preliminary data.</text>
</comment>
<reference evidence="11 12" key="1">
    <citation type="submission" date="2018-01" db="EMBL/GenBank/DDBJ databases">
        <title>Draft genome sequences of clinical isolates and type strains of oral Veillonella including Veillonella infantum sp., nov.</title>
        <authorList>
            <person name="Mashima I."/>
            <person name="Liao Y.-C."/>
            <person name="Sabharwal A."/>
            <person name="Haase E.M."/>
            <person name="Nakazawa F."/>
            <person name="Scannapieco F.A."/>
        </authorList>
    </citation>
    <scope>NUCLEOTIDE SEQUENCE [LARGE SCALE GENOMIC DNA]</scope>
    <source>
        <strain evidence="11 12">JCM 15642</strain>
    </source>
</reference>
<protein>
    <submittedName>
        <fullName evidence="11">Undecaprenyl-phosphate galactose phosphotransferase WbaP</fullName>
    </submittedName>
</protein>
<feature type="transmembrane region" description="Helical" evidence="9">
    <location>
        <begin position="52"/>
        <end position="72"/>
    </location>
</feature>
<dbReference type="NCBIfam" id="TIGR03025">
    <property type="entry name" value="EPS_sugtrans"/>
    <property type="match status" value="1"/>
</dbReference>
<accession>A0ABX5BXM6</accession>
<dbReference type="Pfam" id="PF13727">
    <property type="entry name" value="CoA_binding_3"/>
    <property type="match status" value="1"/>
</dbReference>
<evidence type="ECO:0000256" key="1">
    <source>
        <dbReference type="ARBA" id="ARBA00004141"/>
    </source>
</evidence>
<evidence type="ECO:0000313" key="12">
    <source>
        <dbReference type="Proteomes" id="UP000238774"/>
    </source>
</evidence>
<name>A0ABX5BXM6_9FIRM</name>
<dbReference type="NCBIfam" id="TIGR03022">
    <property type="entry name" value="WbaP_sugtrans"/>
    <property type="match status" value="1"/>
</dbReference>
<keyword evidence="12" id="KW-1185">Reference proteome</keyword>
<proteinExistence type="inferred from homology"/>
<dbReference type="InterPro" id="IPR017472">
    <property type="entry name" value="Undecaprenyl-P_galact_Ptfrase"/>
</dbReference>
<keyword evidence="5" id="KW-0808">Transferase</keyword>
<dbReference type="PANTHER" id="PTHR30576:SF4">
    <property type="entry name" value="UNDECAPRENYL-PHOSPHATE GALACTOSE PHOSPHOTRANSFERASE"/>
    <property type="match status" value="1"/>
</dbReference>
<evidence type="ECO:0000256" key="3">
    <source>
        <dbReference type="ARBA" id="ARBA00006464"/>
    </source>
</evidence>
<evidence type="ECO:0000256" key="2">
    <source>
        <dbReference type="ARBA" id="ARBA00004236"/>
    </source>
</evidence>
<keyword evidence="8 9" id="KW-0472">Membrane</keyword>
<dbReference type="EMBL" id="PPCX01000010">
    <property type="protein sequence ID" value="PQL12274.1"/>
    <property type="molecule type" value="Genomic_DNA"/>
</dbReference>
<dbReference type="InterPro" id="IPR017475">
    <property type="entry name" value="EPS_sugar_tfrase"/>
</dbReference>
<feature type="domain" description="Bacterial sugar transferase" evidence="10">
    <location>
        <begin position="278"/>
        <end position="470"/>
    </location>
</feature>